<comment type="caution">
    <text evidence="14">The sequence shown here is derived from an EMBL/GenBank/DDBJ whole genome shotgun (WGS) entry which is preliminary data.</text>
</comment>
<dbReference type="Pfam" id="PF10502">
    <property type="entry name" value="Peptidase_S26"/>
    <property type="match status" value="1"/>
</dbReference>
<dbReference type="GO" id="GO:0006627">
    <property type="term" value="P:protein processing involved in protein targeting to mitochondrion"/>
    <property type="evidence" value="ECO:0007669"/>
    <property type="project" value="InterPro"/>
</dbReference>
<dbReference type="GO" id="GO:0006465">
    <property type="term" value="P:signal peptide processing"/>
    <property type="evidence" value="ECO:0007669"/>
    <property type="project" value="InterPro"/>
</dbReference>
<keyword evidence="10" id="KW-0472">Membrane</keyword>
<feature type="active site" evidence="11">
    <location>
        <position position="34"/>
    </location>
</feature>
<dbReference type="AlphaFoldDB" id="A0A830HX02"/>
<dbReference type="InterPro" id="IPR019533">
    <property type="entry name" value="Peptidase_S26"/>
</dbReference>
<dbReference type="EMBL" id="BNJQ01000034">
    <property type="protein sequence ID" value="GHP11478.1"/>
    <property type="molecule type" value="Genomic_DNA"/>
</dbReference>
<protein>
    <recommendedName>
        <fullName evidence="3">Mitochondrial inner membrane protease subunit 2</fullName>
    </recommendedName>
</protein>
<evidence type="ECO:0000256" key="11">
    <source>
        <dbReference type="PIRSR" id="PIRSR600223-1"/>
    </source>
</evidence>
<reference evidence="14" key="1">
    <citation type="submission" date="2020-10" db="EMBL/GenBank/DDBJ databases">
        <title>Unveiling of a novel bifunctional photoreceptor, Dualchrome1, isolated from a cosmopolitan green alga.</title>
        <authorList>
            <person name="Suzuki S."/>
            <person name="Kawachi M."/>
        </authorList>
    </citation>
    <scope>NUCLEOTIDE SEQUENCE</scope>
    <source>
        <strain evidence="14">NIES 2893</strain>
    </source>
</reference>
<keyword evidence="6" id="KW-0999">Mitochondrion inner membrane</keyword>
<organism evidence="14 15">
    <name type="scientific">Pycnococcus provasolii</name>
    <dbReference type="NCBI Taxonomy" id="41880"/>
    <lineage>
        <taxon>Eukaryota</taxon>
        <taxon>Viridiplantae</taxon>
        <taxon>Chlorophyta</taxon>
        <taxon>Pseudoscourfieldiophyceae</taxon>
        <taxon>Pseudoscourfieldiales</taxon>
        <taxon>Pycnococcaceae</taxon>
        <taxon>Pycnococcus</taxon>
    </lineage>
</organism>
<sequence length="214" mass="22993">MAYRWLLPRIAFSLPVSYAFVDLGYNISVVSGASMAPSLNPDADDERGGAGAGAATRWKRDVVLCERWAAHALRIARGDVVAMSSPDEPGTCLVKRVLALEGDWVVATPAAREAMAWRTGGDGAAPKDADDDVLQVPRGHCWVEGDNPTCSVDSATSFGPVPLSLVHARVRYVCWPPWRAGTRVPPMSPSPSATKRLVLQRPANAPPMKPPGWR</sequence>
<dbReference type="SUPFAM" id="SSF51306">
    <property type="entry name" value="LexA/Signal peptidase"/>
    <property type="match status" value="1"/>
</dbReference>
<evidence type="ECO:0000256" key="7">
    <source>
        <dbReference type="ARBA" id="ARBA00022801"/>
    </source>
</evidence>
<dbReference type="OrthoDB" id="9996127at2759"/>
<dbReference type="GO" id="GO:0042720">
    <property type="term" value="C:mitochondrial inner membrane peptidase complex"/>
    <property type="evidence" value="ECO:0007669"/>
    <property type="project" value="InterPro"/>
</dbReference>
<keyword evidence="8" id="KW-1133">Transmembrane helix</keyword>
<evidence type="ECO:0000256" key="3">
    <source>
        <dbReference type="ARBA" id="ARBA00013650"/>
    </source>
</evidence>
<dbReference type="InterPro" id="IPR000223">
    <property type="entry name" value="Pept_S26A_signal_pept_1"/>
</dbReference>
<keyword evidence="5" id="KW-0812">Transmembrane</keyword>
<evidence type="ECO:0000256" key="2">
    <source>
        <dbReference type="ARBA" id="ARBA00007066"/>
    </source>
</evidence>
<evidence type="ECO:0000256" key="10">
    <source>
        <dbReference type="ARBA" id="ARBA00023136"/>
    </source>
</evidence>
<evidence type="ECO:0000259" key="13">
    <source>
        <dbReference type="Pfam" id="PF10502"/>
    </source>
</evidence>
<keyword evidence="9" id="KW-0496">Mitochondrion</keyword>
<dbReference type="PANTHER" id="PTHR46041:SF2">
    <property type="entry name" value="MITOCHONDRIAL INNER MEMBRANE PROTEASE SUBUNIT 2"/>
    <property type="match status" value="1"/>
</dbReference>
<feature type="active site" evidence="11">
    <location>
        <position position="95"/>
    </location>
</feature>
<feature type="domain" description="Peptidase S26" evidence="13">
    <location>
        <begin position="56"/>
        <end position="175"/>
    </location>
</feature>
<comment type="similarity">
    <text evidence="2">Belongs to the peptidase S26 family. IMP2 subfamily.</text>
</comment>
<evidence type="ECO:0000256" key="8">
    <source>
        <dbReference type="ARBA" id="ARBA00022989"/>
    </source>
</evidence>
<keyword evidence="7" id="KW-0378">Hydrolase</keyword>
<keyword evidence="15" id="KW-1185">Reference proteome</keyword>
<evidence type="ECO:0000313" key="15">
    <source>
        <dbReference type="Proteomes" id="UP000660262"/>
    </source>
</evidence>
<evidence type="ECO:0000256" key="1">
    <source>
        <dbReference type="ARBA" id="ARBA00004434"/>
    </source>
</evidence>
<dbReference type="CDD" id="cd06530">
    <property type="entry name" value="S26_SPase_I"/>
    <property type="match status" value="1"/>
</dbReference>
<evidence type="ECO:0000256" key="12">
    <source>
        <dbReference type="SAM" id="MobiDB-lite"/>
    </source>
</evidence>
<dbReference type="PANTHER" id="PTHR46041">
    <property type="entry name" value="MITOCHONDRIAL INNER MEMBRANE PROTEASE SUBUNIT 2"/>
    <property type="match status" value="1"/>
</dbReference>
<comment type="subcellular location">
    <subcellularLocation>
        <location evidence="1">Mitochondrion inner membrane</location>
        <topology evidence="1">Single-pass membrane protein</topology>
    </subcellularLocation>
</comment>
<gene>
    <name evidence="14" type="ORF">PPROV_001020600</name>
</gene>
<dbReference type="GO" id="GO:0004252">
    <property type="term" value="F:serine-type endopeptidase activity"/>
    <property type="evidence" value="ECO:0007669"/>
    <property type="project" value="InterPro"/>
</dbReference>
<dbReference type="PRINTS" id="PR00727">
    <property type="entry name" value="LEADERPTASE"/>
</dbReference>
<evidence type="ECO:0000256" key="5">
    <source>
        <dbReference type="ARBA" id="ARBA00022692"/>
    </source>
</evidence>
<keyword evidence="4" id="KW-0645">Protease</keyword>
<evidence type="ECO:0000256" key="4">
    <source>
        <dbReference type="ARBA" id="ARBA00022670"/>
    </source>
</evidence>
<dbReference type="Gene3D" id="2.10.109.10">
    <property type="entry name" value="Umud Fragment, subunit A"/>
    <property type="match status" value="1"/>
</dbReference>
<evidence type="ECO:0000256" key="9">
    <source>
        <dbReference type="ARBA" id="ARBA00023128"/>
    </source>
</evidence>
<name>A0A830HX02_9CHLO</name>
<dbReference type="InterPro" id="IPR037730">
    <property type="entry name" value="IMP2"/>
</dbReference>
<dbReference type="InterPro" id="IPR036286">
    <property type="entry name" value="LexA/Signal_pep-like_sf"/>
</dbReference>
<accession>A0A830HX02</accession>
<feature type="compositionally biased region" description="Pro residues" evidence="12">
    <location>
        <begin position="204"/>
        <end position="214"/>
    </location>
</feature>
<evidence type="ECO:0000313" key="14">
    <source>
        <dbReference type="EMBL" id="GHP11478.1"/>
    </source>
</evidence>
<dbReference type="Proteomes" id="UP000660262">
    <property type="component" value="Unassembled WGS sequence"/>
</dbReference>
<proteinExistence type="inferred from homology"/>
<feature type="region of interest" description="Disordered" evidence="12">
    <location>
        <begin position="185"/>
        <end position="214"/>
    </location>
</feature>
<evidence type="ECO:0000256" key="6">
    <source>
        <dbReference type="ARBA" id="ARBA00022792"/>
    </source>
</evidence>
<dbReference type="NCBIfam" id="TIGR02227">
    <property type="entry name" value="sigpep_I_bact"/>
    <property type="match status" value="1"/>
</dbReference>